<evidence type="ECO:0000256" key="6">
    <source>
        <dbReference type="ARBA" id="ARBA00022490"/>
    </source>
</evidence>
<evidence type="ECO:0000256" key="8">
    <source>
        <dbReference type="ARBA" id="ARBA00022786"/>
    </source>
</evidence>
<dbReference type="SMART" id="SM00504">
    <property type="entry name" value="Ubox"/>
    <property type="match status" value="1"/>
</dbReference>
<evidence type="ECO:0000256" key="4">
    <source>
        <dbReference type="ARBA" id="ARBA00007434"/>
    </source>
</evidence>
<dbReference type="InterPro" id="IPR019474">
    <property type="entry name" value="Ub_conjug_fac_E4_core"/>
</dbReference>
<dbReference type="FunFam" id="3.30.40.10:FF:000055">
    <property type="entry name" value="Ubiquitin conjugation factor e4 a"/>
    <property type="match status" value="1"/>
</dbReference>
<dbReference type="GO" id="GO:0000209">
    <property type="term" value="P:protein polyubiquitination"/>
    <property type="evidence" value="ECO:0007669"/>
    <property type="project" value="TreeGrafter"/>
</dbReference>
<dbReference type="EMBL" id="GGMR01004996">
    <property type="protein sequence ID" value="MBY17615.1"/>
    <property type="molecule type" value="Transcribed_RNA"/>
</dbReference>
<dbReference type="Pfam" id="PF10408">
    <property type="entry name" value="Ufd2P_core"/>
    <property type="match status" value="1"/>
</dbReference>
<comment type="function">
    <text evidence="10">Ubiquitin-protein ligase that probably functions as an E3 ligase in conjunction with specific E1 and E2 ligases. May also function as an E4 ligase mediating the assembly of polyubiquitin chains on substrates ubiquitinated by another E3 ubiquitin ligase. Mediates 'Lys-48'-linked polyubiquitination of substrates.</text>
</comment>
<evidence type="ECO:0000256" key="5">
    <source>
        <dbReference type="ARBA" id="ARBA00012483"/>
    </source>
</evidence>
<accession>A0A2S2NKB7</accession>
<feature type="domain" description="U-box" evidence="12">
    <location>
        <begin position="158"/>
        <end position="232"/>
    </location>
</feature>
<dbReference type="InterPro" id="IPR045132">
    <property type="entry name" value="UBE4"/>
</dbReference>
<keyword evidence="7" id="KW-0808">Transferase</keyword>
<dbReference type="GO" id="GO:0006511">
    <property type="term" value="P:ubiquitin-dependent protein catabolic process"/>
    <property type="evidence" value="ECO:0007669"/>
    <property type="project" value="InterPro"/>
</dbReference>
<dbReference type="GO" id="GO:0005737">
    <property type="term" value="C:cytoplasm"/>
    <property type="evidence" value="ECO:0007669"/>
    <property type="project" value="UniProtKB-SubCell"/>
</dbReference>
<comment type="subcellular location">
    <subcellularLocation>
        <location evidence="2">Cytoplasm</location>
    </subcellularLocation>
</comment>
<sequence length="233" mass="26403">MSLLQHIGMIARFDNILGKETINTFKYLTSEIKSIFCHPTMVDRVAAMLNYFLCHLVGPKKKNFKVKDMKEYKFEPAEIVLNICMIYVHLGASKNGEAFCLAVSKDGRSYNQLLFKQAEDVLARIGGASLIVGITNIAQRVSQLAIQQSNDEELLLTEAPENFLDPIMSTLMIDPVILPSSKINVDRSTIARHLLSDQTDPFNRSHLTMDMVITNNELKNQIDEWIKIKKSQK</sequence>
<evidence type="ECO:0000259" key="12">
    <source>
        <dbReference type="PROSITE" id="PS51698"/>
    </source>
</evidence>
<dbReference type="PROSITE" id="PS51698">
    <property type="entry name" value="U_BOX"/>
    <property type="match status" value="1"/>
</dbReference>
<dbReference type="CDD" id="cd16657">
    <property type="entry name" value="RING-Ubox_UBE4A"/>
    <property type="match status" value="1"/>
</dbReference>
<keyword evidence="6" id="KW-0963">Cytoplasm</keyword>
<evidence type="ECO:0000256" key="3">
    <source>
        <dbReference type="ARBA" id="ARBA00004906"/>
    </source>
</evidence>
<dbReference type="Gene3D" id="3.30.40.10">
    <property type="entry name" value="Zinc/RING finger domain, C3HC4 (zinc finger)"/>
    <property type="match status" value="1"/>
</dbReference>
<evidence type="ECO:0000256" key="9">
    <source>
        <dbReference type="ARBA" id="ARBA00022990"/>
    </source>
</evidence>
<protein>
    <recommendedName>
        <fullName evidence="11">Ubiquitin conjugation factor E4 A</fullName>
        <ecNumber evidence="5">2.3.2.27</ecNumber>
    </recommendedName>
</protein>
<dbReference type="GO" id="GO:0036503">
    <property type="term" value="P:ERAD pathway"/>
    <property type="evidence" value="ECO:0007669"/>
    <property type="project" value="InterPro"/>
</dbReference>
<dbReference type="GO" id="GO:0034450">
    <property type="term" value="F:ubiquitin-ubiquitin ligase activity"/>
    <property type="evidence" value="ECO:0007669"/>
    <property type="project" value="InterPro"/>
</dbReference>
<evidence type="ECO:0000256" key="11">
    <source>
        <dbReference type="ARBA" id="ARBA00040077"/>
    </source>
</evidence>
<evidence type="ECO:0000313" key="13">
    <source>
        <dbReference type="EMBL" id="MBY17615.1"/>
    </source>
</evidence>
<dbReference type="SUPFAM" id="SSF57850">
    <property type="entry name" value="RING/U-box"/>
    <property type="match status" value="1"/>
</dbReference>
<keyword evidence="8" id="KW-0833">Ubl conjugation pathway</keyword>
<dbReference type="PANTHER" id="PTHR13931">
    <property type="entry name" value="UBIQUITINATION FACTOR E4"/>
    <property type="match status" value="1"/>
</dbReference>
<name>A0A2S2NKB7_SCHGA</name>
<reference evidence="13" key="1">
    <citation type="submission" date="2018-04" db="EMBL/GenBank/DDBJ databases">
        <title>Transcriptome of Schizaphis graminum biotype I.</title>
        <authorList>
            <person name="Scully E.D."/>
            <person name="Geib S.M."/>
            <person name="Palmer N.A."/>
            <person name="Koch K."/>
            <person name="Bradshaw J."/>
            <person name="Heng-Moss T."/>
            <person name="Sarath G."/>
        </authorList>
    </citation>
    <scope>NUCLEOTIDE SEQUENCE</scope>
</reference>
<organism evidence="13">
    <name type="scientific">Schizaphis graminum</name>
    <name type="common">Green bug aphid</name>
    <dbReference type="NCBI Taxonomy" id="13262"/>
    <lineage>
        <taxon>Eukaryota</taxon>
        <taxon>Metazoa</taxon>
        <taxon>Ecdysozoa</taxon>
        <taxon>Arthropoda</taxon>
        <taxon>Hexapoda</taxon>
        <taxon>Insecta</taxon>
        <taxon>Pterygota</taxon>
        <taxon>Neoptera</taxon>
        <taxon>Paraneoptera</taxon>
        <taxon>Hemiptera</taxon>
        <taxon>Sternorrhyncha</taxon>
        <taxon>Aphidomorpha</taxon>
        <taxon>Aphidoidea</taxon>
        <taxon>Aphididae</taxon>
        <taxon>Aphidini</taxon>
        <taxon>Schizaphis</taxon>
    </lineage>
</organism>
<dbReference type="GO" id="GO:0000151">
    <property type="term" value="C:ubiquitin ligase complex"/>
    <property type="evidence" value="ECO:0007669"/>
    <property type="project" value="InterPro"/>
</dbReference>
<dbReference type="UniPathway" id="UPA00143"/>
<dbReference type="InterPro" id="IPR003613">
    <property type="entry name" value="Ubox_domain"/>
</dbReference>
<dbReference type="InterPro" id="IPR013083">
    <property type="entry name" value="Znf_RING/FYVE/PHD"/>
</dbReference>
<dbReference type="PANTHER" id="PTHR13931:SF16">
    <property type="entry name" value="UBIQUITIN CONJUGATION FACTOR E4 A"/>
    <property type="match status" value="1"/>
</dbReference>
<evidence type="ECO:0000256" key="7">
    <source>
        <dbReference type="ARBA" id="ARBA00022679"/>
    </source>
</evidence>
<evidence type="ECO:0000256" key="1">
    <source>
        <dbReference type="ARBA" id="ARBA00000900"/>
    </source>
</evidence>
<proteinExistence type="inferred from homology"/>
<dbReference type="GO" id="GO:0005634">
    <property type="term" value="C:nucleus"/>
    <property type="evidence" value="ECO:0007669"/>
    <property type="project" value="TreeGrafter"/>
</dbReference>
<dbReference type="EC" id="2.3.2.27" evidence="5"/>
<dbReference type="Pfam" id="PF04564">
    <property type="entry name" value="U-box"/>
    <property type="match status" value="1"/>
</dbReference>
<comment type="pathway">
    <text evidence="3">Protein modification; protein ubiquitination.</text>
</comment>
<keyword evidence="9" id="KW-0007">Acetylation</keyword>
<dbReference type="AlphaFoldDB" id="A0A2S2NKB7"/>
<evidence type="ECO:0000256" key="2">
    <source>
        <dbReference type="ARBA" id="ARBA00004496"/>
    </source>
</evidence>
<gene>
    <name evidence="13" type="primary">UBE4A_0</name>
    <name evidence="13" type="ORF">g.98279</name>
</gene>
<comment type="similarity">
    <text evidence="4">Belongs to the ubiquitin conjugation factor E4 family.</text>
</comment>
<evidence type="ECO:0000256" key="10">
    <source>
        <dbReference type="ARBA" id="ARBA00037624"/>
    </source>
</evidence>
<comment type="catalytic activity">
    <reaction evidence="1">
        <text>S-ubiquitinyl-[E2 ubiquitin-conjugating enzyme]-L-cysteine + [acceptor protein]-L-lysine = [E2 ubiquitin-conjugating enzyme]-L-cysteine + N(6)-ubiquitinyl-[acceptor protein]-L-lysine.</text>
        <dbReference type="EC" id="2.3.2.27"/>
    </reaction>
</comment>